<proteinExistence type="predicted"/>
<evidence type="ECO:0000313" key="2">
    <source>
        <dbReference type="EMBL" id="MEG3616226.1"/>
    </source>
</evidence>
<protein>
    <recommendedName>
        <fullName evidence="4">Integral membrane protein</fullName>
    </recommendedName>
</protein>
<organism evidence="2 3">
    <name type="scientific">Isoptericola haloaureus</name>
    <dbReference type="NCBI Taxonomy" id="1542902"/>
    <lineage>
        <taxon>Bacteria</taxon>
        <taxon>Bacillati</taxon>
        <taxon>Actinomycetota</taxon>
        <taxon>Actinomycetes</taxon>
        <taxon>Micrococcales</taxon>
        <taxon>Promicromonosporaceae</taxon>
        <taxon>Isoptericola</taxon>
    </lineage>
</organism>
<keyword evidence="1" id="KW-0812">Transmembrane</keyword>
<reference evidence="2" key="2">
    <citation type="submission" date="2024-02" db="EMBL/GenBank/DDBJ databases">
        <authorList>
            <person name="Prathaban M."/>
            <person name="Mythili R."/>
            <person name="Sharmila Devi N."/>
            <person name="Sobanaa M."/>
            <person name="Prathiviraj R."/>
            <person name="Selvin J."/>
        </authorList>
    </citation>
    <scope>NUCLEOTIDE SEQUENCE</scope>
    <source>
        <strain evidence="2">MP1014</strain>
    </source>
</reference>
<reference evidence="2" key="1">
    <citation type="journal article" date="2024" name="Antonie Van Leeuwenhoek">
        <title>Isoptericola haloaureus sp. nov., a dimorphic actinobacterium isolated from mangrove sediments of southeast India, implicating biosaline agricultural significance through nitrogen fixation and salt tolerance genes.</title>
        <authorList>
            <person name="Prathaban M."/>
            <person name="Prathiviraj R."/>
            <person name="Ravichandran M."/>
            <person name="Natarajan S.D."/>
            <person name="Sobanaa M."/>
            <person name="Hari Krishna Kumar S."/>
            <person name="Chandrasekar V."/>
            <person name="Selvin J."/>
        </authorList>
    </citation>
    <scope>NUCLEOTIDE SEQUENCE</scope>
    <source>
        <strain evidence="2">MP1014</strain>
    </source>
</reference>
<evidence type="ECO:0000313" key="3">
    <source>
        <dbReference type="Proteomes" id="UP001310387"/>
    </source>
</evidence>
<keyword evidence="3" id="KW-1185">Reference proteome</keyword>
<keyword evidence="1" id="KW-1133">Transmembrane helix</keyword>
<feature type="transmembrane region" description="Helical" evidence="1">
    <location>
        <begin position="32"/>
        <end position="54"/>
    </location>
</feature>
<dbReference type="RefSeq" id="WP_332902721.1">
    <property type="nucleotide sequence ID" value="NZ_JBAGLP010000118.1"/>
</dbReference>
<comment type="caution">
    <text evidence="2">The sequence shown here is derived from an EMBL/GenBank/DDBJ whole genome shotgun (WGS) entry which is preliminary data.</text>
</comment>
<sequence length="57" mass="5477">MLWFGGALVVGGVLLAARATWAARRGCVTGTHGLLIAVGAGSAVWGAVLLGVAAGSS</sequence>
<evidence type="ECO:0008006" key="4">
    <source>
        <dbReference type="Google" id="ProtNLM"/>
    </source>
</evidence>
<keyword evidence="1" id="KW-0472">Membrane</keyword>
<dbReference type="EMBL" id="JBAGLP010000118">
    <property type="protein sequence ID" value="MEG3616226.1"/>
    <property type="molecule type" value="Genomic_DNA"/>
</dbReference>
<dbReference type="Proteomes" id="UP001310387">
    <property type="component" value="Unassembled WGS sequence"/>
</dbReference>
<evidence type="ECO:0000256" key="1">
    <source>
        <dbReference type="SAM" id="Phobius"/>
    </source>
</evidence>
<gene>
    <name evidence="2" type="ORF">V5O49_13935</name>
</gene>
<name>A0ABU7Z9S4_9MICO</name>
<accession>A0ABU7Z9S4</accession>